<dbReference type="Proteomes" id="UP000060787">
    <property type="component" value="Chromosome"/>
</dbReference>
<sequence>MDDLLLLAAPVSIIGLNVLLWRLSYGFNRVAGSALFVLSLVLGSPLIGLGVWYLANLDAEPSAAGSYGDVLVTVAAVALNGLIALVAAVAAALRKPAPRADAAEHPEAESRRVRLRSD</sequence>
<feature type="region of interest" description="Disordered" evidence="1">
    <location>
        <begin position="96"/>
        <end position="118"/>
    </location>
</feature>
<dbReference type="AlphaFoldDB" id="A0A0S2FCW0"/>
<protein>
    <recommendedName>
        <fullName evidence="5">Transmembrane protein</fullName>
    </recommendedName>
</protein>
<dbReference type="KEGG" id="lab:LA76x_3283"/>
<proteinExistence type="predicted"/>
<keyword evidence="2" id="KW-0472">Membrane</keyword>
<dbReference type="RefSeq" id="WP_057918470.1">
    <property type="nucleotide sequence ID" value="NZ_CP011129.1"/>
</dbReference>
<feature type="compositionally biased region" description="Basic and acidic residues" evidence="1">
    <location>
        <begin position="101"/>
        <end position="118"/>
    </location>
</feature>
<gene>
    <name evidence="3" type="ORF">LA76x_3283</name>
</gene>
<evidence type="ECO:0000313" key="3">
    <source>
        <dbReference type="EMBL" id="ALN81410.1"/>
    </source>
</evidence>
<evidence type="ECO:0000313" key="4">
    <source>
        <dbReference type="Proteomes" id="UP000060787"/>
    </source>
</evidence>
<feature type="transmembrane region" description="Helical" evidence="2">
    <location>
        <begin position="6"/>
        <end position="23"/>
    </location>
</feature>
<evidence type="ECO:0000256" key="1">
    <source>
        <dbReference type="SAM" id="MobiDB-lite"/>
    </source>
</evidence>
<dbReference type="EMBL" id="CP011129">
    <property type="protein sequence ID" value="ALN81410.1"/>
    <property type="molecule type" value="Genomic_DNA"/>
</dbReference>
<accession>A0A0S2FCW0</accession>
<dbReference type="PATRIC" id="fig|84531.7.peg.4711"/>
<dbReference type="KEGG" id="laq:GLA29479_4820"/>
<name>A0A0S2FCW0_LYSAN</name>
<keyword evidence="4" id="KW-1185">Reference proteome</keyword>
<feature type="transmembrane region" description="Helical" evidence="2">
    <location>
        <begin position="70"/>
        <end position="93"/>
    </location>
</feature>
<evidence type="ECO:0008006" key="5">
    <source>
        <dbReference type="Google" id="ProtNLM"/>
    </source>
</evidence>
<evidence type="ECO:0000256" key="2">
    <source>
        <dbReference type="SAM" id="Phobius"/>
    </source>
</evidence>
<reference evidence="3 4" key="1">
    <citation type="journal article" date="2015" name="BMC Genomics">
        <title>Comparative genomics and metabolic profiling of the genus Lysobacter.</title>
        <authorList>
            <person name="de Bruijn I."/>
            <person name="Cheng X."/>
            <person name="de Jager V."/>
            <person name="Exposito R.G."/>
            <person name="Watrous J."/>
            <person name="Patel N."/>
            <person name="Postma J."/>
            <person name="Dorrestein P.C."/>
            <person name="Kobayashi D."/>
            <person name="Raaijmakers J.M."/>
        </authorList>
    </citation>
    <scope>NUCLEOTIDE SEQUENCE [LARGE SCALE GENOMIC DNA]</scope>
    <source>
        <strain evidence="3 4">76</strain>
    </source>
</reference>
<keyword evidence="2" id="KW-1133">Transmembrane helix</keyword>
<organism evidence="3 4">
    <name type="scientific">Lysobacter antibioticus</name>
    <dbReference type="NCBI Taxonomy" id="84531"/>
    <lineage>
        <taxon>Bacteria</taxon>
        <taxon>Pseudomonadati</taxon>
        <taxon>Pseudomonadota</taxon>
        <taxon>Gammaproteobacteria</taxon>
        <taxon>Lysobacterales</taxon>
        <taxon>Lysobacteraceae</taxon>
        <taxon>Lysobacter</taxon>
    </lineage>
</organism>
<keyword evidence="2" id="KW-0812">Transmembrane</keyword>
<feature type="transmembrane region" description="Helical" evidence="2">
    <location>
        <begin position="35"/>
        <end position="55"/>
    </location>
</feature>